<organism evidence="1 2">
    <name type="scientific">Dissostichus eleginoides</name>
    <name type="common">Patagonian toothfish</name>
    <name type="synonym">Dissostichus amissus</name>
    <dbReference type="NCBI Taxonomy" id="100907"/>
    <lineage>
        <taxon>Eukaryota</taxon>
        <taxon>Metazoa</taxon>
        <taxon>Chordata</taxon>
        <taxon>Craniata</taxon>
        <taxon>Vertebrata</taxon>
        <taxon>Euteleostomi</taxon>
        <taxon>Actinopterygii</taxon>
        <taxon>Neopterygii</taxon>
        <taxon>Teleostei</taxon>
        <taxon>Neoteleostei</taxon>
        <taxon>Acanthomorphata</taxon>
        <taxon>Eupercaria</taxon>
        <taxon>Perciformes</taxon>
        <taxon>Notothenioidei</taxon>
        <taxon>Nototheniidae</taxon>
        <taxon>Dissostichus</taxon>
    </lineage>
</organism>
<dbReference type="InterPro" id="IPR016024">
    <property type="entry name" value="ARM-type_fold"/>
</dbReference>
<proteinExistence type="predicted"/>
<dbReference type="EMBL" id="JASDAP010000120">
    <property type="protein sequence ID" value="KAK1875511.1"/>
    <property type="molecule type" value="Genomic_DNA"/>
</dbReference>
<reference evidence="1" key="1">
    <citation type="submission" date="2023-04" db="EMBL/GenBank/DDBJ databases">
        <title>Chromosome-level genome of Chaenocephalus aceratus.</title>
        <authorList>
            <person name="Park H."/>
        </authorList>
    </citation>
    <scope>NUCLEOTIDE SEQUENCE</scope>
    <source>
        <strain evidence="1">DE</strain>
        <tissue evidence="1">Muscle</tissue>
    </source>
</reference>
<sequence>MASGFCEDCSRLLEEFNFHLRKVCREFERKIKTIFRELCDCTCFSDSPESSYLRRKRRRTRLSLNDEELQLHVEESLQTLSRLSASEDIELQKTAAMFYLQLSHHLKSPLPDALLEPVMNLLLSSDLDVQKTISLSLVNLLVKNNGKR</sequence>
<dbReference type="Proteomes" id="UP001228049">
    <property type="component" value="Unassembled WGS sequence"/>
</dbReference>
<comment type="caution">
    <text evidence="1">The sequence shown here is derived from an EMBL/GenBank/DDBJ whole genome shotgun (WGS) entry which is preliminary data.</text>
</comment>
<protein>
    <submittedName>
        <fullName evidence="1">Vacuolar protein 8</fullName>
    </submittedName>
</protein>
<keyword evidence="2" id="KW-1185">Reference proteome</keyword>
<evidence type="ECO:0000313" key="1">
    <source>
        <dbReference type="EMBL" id="KAK1875511.1"/>
    </source>
</evidence>
<gene>
    <name evidence="1" type="ORF">KUDE01_006764</name>
</gene>
<evidence type="ECO:0000313" key="2">
    <source>
        <dbReference type="Proteomes" id="UP001228049"/>
    </source>
</evidence>
<dbReference type="AlphaFoldDB" id="A0AAD9ESL7"/>
<dbReference type="SUPFAM" id="SSF48371">
    <property type="entry name" value="ARM repeat"/>
    <property type="match status" value="1"/>
</dbReference>
<accession>A0AAD9ESL7</accession>
<name>A0AAD9ESL7_DISEL</name>